<dbReference type="Gene3D" id="3.30.1370.60">
    <property type="entry name" value="Hypothetical oxidoreductase yiak, domain 2"/>
    <property type="match status" value="1"/>
</dbReference>
<evidence type="ECO:0000313" key="5">
    <source>
        <dbReference type="WBParaSite" id="OFLC_0000793501-mRNA-1"/>
    </source>
</evidence>
<comment type="similarity">
    <text evidence="1">Belongs to the LDH2/MDH2 oxidoreductase family.</text>
</comment>
<name>A0A183HKC4_9BILA</name>
<reference evidence="3 4" key="2">
    <citation type="submission" date="2018-11" db="EMBL/GenBank/DDBJ databases">
        <authorList>
            <consortium name="Pathogen Informatics"/>
        </authorList>
    </citation>
    <scope>NUCLEOTIDE SEQUENCE [LARGE SCALE GENOMIC DNA]</scope>
</reference>
<dbReference type="Proteomes" id="UP000267606">
    <property type="component" value="Unassembled WGS sequence"/>
</dbReference>
<evidence type="ECO:0000256" key="2">
    <source>
        <dbReference type="ARBA" id="ARBA00023002"/>
    </source>
</evidence>
<gene>
    <name evidence="3" type="ORF">OFLC_LOCUS7937</name>
</gene>
<dbReference type="WBParaSite" id="OFLC_0000793501-mRNA-1">
    <property type="protein sequence ID" value="OFLC_0000793501-mRNA-1"/>
    <property type="gene ID" value="OFLC_0000793501"/>
</dbReference>
<dbReference type="AlphaFoldDB" id="A0A183HKC4"/>
<accession>A0A183HKC4</accession>
<proteinExistence type="inferred from homology"/>
<dbReference type="Gene3D" id="1.10.1530.10">
    <property type="match status" value="1"/>
</dbReference>
<dbReference type="PANTHER" id="PTHR11091">
    <property type="entry name" value="OXIDOREDUCTASE-RELATED"/>
    <property type="match status" value="1"/>
</dbReference>
<dbReference type="InterPro" id="IPR043144">
    <property type="entry name" value="Mal/L-sulf/L-lact_DH-like_ah"/>
</dbReference>
<dbReference type="InterPro" id="IPR043143">
    <property type="entry name" value="Mal/L-sulf/L-lact_DH-like_NADP"/>
</dbReference>
<evidence type="ECO:0000313" key="3">
    <source>
        <dbReference type="EMBL" id="VDO53250.1"/>
    </source>
</evidence>
<dbReference type="PANTHER" id="PTHR11091:SF0">
    <property type="entry name" value="MALATE DEHYDROGENASE"/>
    <property type="match status" value="1"/>
</dbReference>
<dbReference type="STRING" id="387005.A0A183HKC4"/>
<dbReference type="GO" id="GO:0016491">
    <property type="term" value="F:oxidoreductase activity"/>
    <property type="evidence" value="ECO:0007669"/>
    <property type="project" value="UniProtKB-KW"/>
</dbReference>
<dbReference type="EMBL" id="UZAJ01008627">
    <property type="protein sequence ID" value="VDO53250.1"/>
    <property type="molecule type" value="Genomic_DNA"/>
</dbReference>
<organism evidence="5">
    <name type="scientific">Onchocerca flexuosa</name>
    <dbReference type="NCBI Taxonomy" id="387005"/>
    <lineage>
        <taxon>Eukaryota</taxon>
        <taxon>Metazoa</taxon>
        <taxon>Ecdysozoa</taxon>
        <taxon>Nematoda</taxon>
        <taxon>Chromadorea</taxon>
        <taxon>Rhabditida</taxon>
        <taxon>Spirurina</taxon>
        <taxon>Spiruromorpha</taxon>
        <taxon>Filarioidea</taxon>
        <taxon>Onchocercidae</taxon>
        <taxon>Onchocerca</taxon>
    </lineage>
</organism>
<dbReference type="InterPro" id="IPR036111">
    <property type="entry name" value="Mal/L-sulfo/L-lacto_DH-like_sf"/>
</dbReference>
<sequence length="128" mass="14163">MENKKILIIWFQVTRYMVDCMVKAGTSKSHAQQLADVLIEADMRGHYSHGLNRLGMYVRDVQEGSCMKDGIPVILKELAASAWIDGNNLLGPVVGNFCMDIAIKKAKESGVGWVVAKGKLINIILLIF</sequence>
<dbReference type="SUPFAM" id="SSF89733">
    <property type="entry name" value="L-sulfolactate dehydrogenase-like"/>
    <property type="match status" value="1"/>
</dbReference>
<keyword evidence="4" id="KW-1185">Reference proteome</keyword>
<reference evidence="5" key="1">
    <citation type="submission" date="2016-06" db="UniProtKB">
        <authorList>
            <consortium name="WormBaseParasite"/>
        </authorList>
    </citation>
    <scope>IDENTIFICATION</scope>
</reference>
<evidence type="ECO:0000313" key="4">
    <source>
        <dbReference type="Proteomes" id="UP000267606"/>
    </source>
</evidence>
<dbReference type="InterPro" id="IPR003767">
    <property type="entry name" value="Malate/L-lactate_DH-like"/>
</dbReference>
<keyword evidence="2" id="KW-0560">Oxidoreductase</keyword>
<dbReference type="Pfam" id="PF02615">
    <property type="entry name" value="Ldh_2"/>
    <property type="match status" value="1"/>
</dbReference>
<protein>
    <submittedName>
        <fullName evidence="5">Malate/L-lactate dehydrogenase</fullName>
    </submittedName>
</protein>
<evidence type="ECO:0000256" key="1">
    <source>
        <dbReference type="ARBA" id="ARBA00006056"/>
    </source>
</evidence>